<protein>
    <recommendedName>
        <fullName evidence="4">DNA topoisomerase (ATP-hydrolyzing)</fullName>
        <ecNumber evidence="4">5.6.2.2</ecNumber>
    </recommendedName>
</protein>
<dbReference type="Pfam" id="PF21180">
    <property type="entry name" value="TOP6A-Spo11_Toprim"/>
    <property type="match status" value="1"/>
</dbReference>
<feature type="active site" description="O-(5'-phospho-DNA)-tyrosine intermediate" evidence="10">
    <location>
        <position position="96"/>
    </location>
</feature>
<evidence type="ECO:0000313" key="13">
    <source>
        <dbReference type="EMBL" id="VDO80132.1"/>
    </source>
</evidence>
<dbReference type="PROSITE" id="PS52041">
    <property type="entry name" value="TOPO_IIB"/>
    <property type="match status" value="1"/>
</dbReference>
<dbReference type="EMBL" id="UZAH01026400">
    <property type="protein sequence ID" value="VDO80132.1"/>
    <property type="molecule type" value="Genomic_DNA"/>
</dbReference>
<feature type="domain" description="Spo11/DNA topoisomerase VI subunit A N-terminal" evidence="11">
    <location>
        <begin position="68"/>
        <end position="128"/>
    </location>
</feature>
<evidence type="ECO:0000256" key="6">
    <source>
        <dbReference type="ARBA" id="ARBA00022842"/>
    </source>
</evidence>
<evidence type="ECO:0000259" key="12">
    <source>
        <dbReference type="Pfam" id="PF21180"/>
    </source>
</evidence>
<dbReference type="InterPro" id="IPR002815">
    <property type="entry name" value="Spo11/TopoVI_A"/>
</dbReference>
<keyword evidence="7 10" id="KW-0799">Topoisomerase</keyword>
<keyword evidence="14" id="KW-1185">Reference proteome</keyword>
<keyword evidence="6" id="KW-0460">Magnesium</keyword>
<dbReference type="PANTHER" id="PTHR10848:SF0">
    <property type="entry name" value="MEIOTIC RECOMBINATION PROTEIN SPO11"/>
    <property type="match status" value="1"/>
</dbReference>
<dbReference type="SUPFAM" id="SSF56726">
    <property type="entry name" value="DNA topoisomerase IV, alpha subunit"/>
    <property type="match status" value="1"/>
</dbReference>
<dbReference type="InterPro" id="IPR034136">
    <property type="entry name" value="TOPRIM_Topo6A/Spo11"/>
</dbReference>
<evidence type="ECO:0000313" key="15">
    <source>
        <dbReference type="WBParaSite" id="HPBE_0000931101-mRNA-1"/>
    </source>
</evidence>
<dbReference type="CDD" id="cd00223">
    <property type="entry name" value="TOPRIM_TopoIIB_SPO"/>
    <property type="match status" value="1"/>
</dbReference>
<evidence type="ECO:0000259" key="11">
    <source>
        <dbReference type="Pfam" id="PF04406"/>
    </source>
</evidence>
<evidence type="ECO:0000256" key="1">
    <source>
        <dbReference type="ARBA" id="ARBA00000185"/>
    </source>
</evidence>
<dbReference type="PRINTS" id="PR01550">
    <property type="entry name" value="TOP6AFAMILY"/>
</dbReference>
<gene>
    <name evidence="13" type="ORF">HPBE_LOCUS9312</name>
</gene>
<dbReference type="Gene3D" id="3.40.1360.10">
    <property type="match status" value="1"/>
</dbReference>
<dbReference type="GO" id="GO:0000228">
    <property type="term" value="C:nuclear chromosome"/>
    <property type="evidence" value="ECO:0007669"/>
    <property type="project" value="TreeGrafter"/>
</dbReference>
<dbReference type="InterPro" id="IPR036078">
    <property type="entry name" value="Spo11/TopoVI_A_sf"/>
</dbReference>
<dbReference type="GO" id="GO:0046872">
    <property type="term" value="F:metal ion binding"/>
    <property type="evidence" value="ECO:0007669"/>
    <property type="project" value="UniProtKB-KW"/>
</dbReference>
<accession>A0A183FP19</accession>
<comment type="similarity">
    <text evidence="3 10">Belongs to the TOP6A family.</text>
</comment>
<evidence type="ECO:0000256" key="7">
    <source>
        <dbReference type="ARBA" id="ARBA00023029"/>
    </source>
</evidence>
<dbReference type="GO" id="GO:0003918">
    <property type="term" value="F:DNA topoisomerase type II (double strand cut, ATP-hydrolyzing) activity"/>
    <property type="evidence" value="ECO:0007669"/>
    <property type="project" value="UniProtKB-UniRule"/>
</dbReference>
<evidence type="ECO:0000313" key="14">
    <source>
        <dbReference type="Proteomes" id="UP000050761"/>
    </source>
</evidence>
<dbReference type="InterPro" id="IPR013049">
    <property type="entry name" value="Spo11/TopoVI_A_N"/>
</dbReference>
<evidence type="ECO:0000256" key="5">
    <source>
        <dbReference type="ARBA" id="ARBA00022723"/>
    </source>
</evidence>
<dbReference type="Gene3D" id="1.10.10.10">
    <property type="entry name" value="Winged helix-like DNA-binding domain superfamily/Winged helix DNA-binding domain"/>
    <property type="match status" value="1"/>
</dbReference>
<evidence type="ECO:0000256" key="8">
    <source>
        <dbReference type="ARBA" id="ARBA00023125"/>
    </source>
</evidence>
<organism evidence="14 15">
    <name type="scientific">Heligmosomoides polygyrus</name>
    <name type="common">Parasitic roundworm</name>
    <dbReference type="NCBI Taxonomy" id="6339"/>
    <lineage>
        <taxon>Eukaryota</taxon>
        <taxon>Metazoa</taxon>
        <taxon>Ecdysozoa</taxon>
        <taxon>Nematoda</taxon>
        <taxon>Chromadorea</taxon>
        <taxon>Rhabditida</taxon>
        <taxon>Rhabditina</taxon>
        <taxon>Rhabditomorpha</taxon>
        <taxon>Strongyloidea</taxon>
        <taxon>Heligmosomidae</taxon>
        <taxon>Heligmosomoides</taxon>
    </lineage>
</organism>
<dbReference type="OrthoDB" id="5377392at2759"/>
<dbReference type="AlphaFoldDB" id="A0A183FP19"/>
<comment type="cofactor">
    <cofactor evidence="2">
        <name>Mg(2+)</name>
        <dbReference type="ChEBI" id="CHEBI:18420"/>
    </cofactor>
</comment>
<dbReference type="WBParaSite" id="HPBE_0000931101-mRNA-1">
    <property type="protein sequence ID" value="HPBE_0000931101-mRNA-1"/>
    <property type="gene ID" value="HPBE_0000931101"/>
</dbReference>
<keyword evidence="5" id="KW-0479">Metal-binding</keyword>
<dbReference type="PANTHER" id="PTHR10848">
    <property type="entry name" value="MEIOTIC RECOMBINATION PROTEIN SPO11"/>
    <property type="match status" value="1"/>
</dbReference>
<evidence type="ECO:0000256" key="10">
    <source>
        <dbReference type="PROSITE-ProRule" id="PRU01385"/>
    </source>
</evidence>
<sequence>MAVPGSSNPNAGWNAETLRNKVLRKIEFLYTDLIKQLTSSRLPPRLILRASSDDADKQIVITPGRGGRCAYVVQCLAQIYRLLSNGQQSTKRDLFYEHKSLYKIQSNLDRTITSICDLLDEPRQALNIISSSKGVLSGALTFMTDEQRLIDCRNQQVMITESLTNFRVISNAEFILVVEKDAIFQKMIDEGYFDVFPRSLLVTARGYPDICTRQVLRWLIGKLTIPIYGLFDSDPHGIEIMLVYKYGRIVESREGRGSYVKQMQWLGFKPSHASVLPIDGHQFLALCNRDFVKITKVRRRAESLGEEDVVQELDLLRSIRSKLELEAVSSVAPKFIVQVYLASRLASLLPSCCRPLPHPALDAGNQE</sequence>
<keyword evidence="8 10" id="KW-0238">DNA-binding</keyword>
<dbReference type="GO" id="GO:0042138">
    <property type="term" value="P:meiotic DNA double-strand break formation"/>
    <property type="evidence" value="ECO:0007669"/>
    <property type="project" value="TreeGrafter"/>
</dbReference>
<evidence type="ECO:0000256" key="2">
    <source>
        <dbReference type="ARBA" id="ARBA00001946"/>
    </source>
</evidence>
<evidence type="ECO:0000256" key="3">
    <source>
        <dbReference type="ARBA" id="ARBA00006559"/>
    </source>
</evidence>
<dbReference type="GO" id="GO:0007131">
    <property type="term" value="P:reciprocal meiotic recombination"/>
    <property type="evidence" value="ECO:0007669"/>
    <property type="project" value="TreeGrafter"/>
</dbReference>
<accession>A0A3P8C7P4</accession>
<feature type="domain" description="Topoisomerase 6 subunit A/Spo11 TOPRIM" evidence="12">
    <location>
        <begin position="174"/>
        <end position="345"/>
    </location>
</feature>
<dbReference type="Pfam" id="PF04406">
    <property type="entry name" value="TP6A_N"/>
    <property type="match status" value="1"/>
</dbReference>
<dbReference type="GO" id="GO:0003677">
    <property type="term" value="F:DNA binding"/>
    <property type="evidence" value="ECO:0007669"/>
    <property type="project" value="UniProtKB-UniRule"/>
</dbReference>
<name>A0A183FP19_HELPZ</name>
<comment type="catalytic activity">
    <reaction evidence="1 10">
        <text>ATP-dependent breakage, passage and rejoining of double-stranded DNA.</text>
        <dbReference type="EC" id="5.6.2.2"/>
    </reaction>
</comment>
<dbReference type="EC" id="5.6.2.2" evidence="4"/>
<dbReference type="GO" id="GO:0000706">
    <property type="term" value="P:meiotic DNA double-strand break processing"/>
    <property type="evidence" value="ECO:0007669"/>
    <property type="project" value="TreeGrafter"/>
</dbReference>
<evidence type="ECO:0000256" key="9">
    <source>
        <dbReference type="ARBA" id="ARBA00023235"/>
    </source>
</evidence>
<dbReference type="Proteomes" id="UP000050761">
    <property type="component" value="Unassembled WGS sequence"/>
</dbReference>
<keyword evidence="9 10" id="KW-0413">Isomerase</keyword>
<proteinExistence type="inferred from homology"/>
<reference evidence="15" key="2">
    <citation type="submission" date="2019-09" db="UniProtKB">
        <authorList>
            <consortium name="WormBaseParasite"/>
        </authorList>
    </citation>
    <scope>IDENTIFICATION</scope>
</reference>
<evidence type="ECO:0000256" key="4">
    <source>
        <dbReference type="ARBA" id="ARBA00012895"/>
    </source>
</evidence>
<dbReference type="GO" id="GO:0005524">
    <property type="term" value="F:ATP binding"/>
    <property type="evidence" value="ECO:0007669"/>
    <property type="project" value="InterPro"/>
</dbReference>
<reference evidence="13 14" key="1">
    <citation type="submission" date="2018-11" db="EMBL/GenBank/DDBJ databases">
        <authorList>
            <consortium name="Pathogen Informatics"/>
        </authorList>
    </citation>
    <scope>NUCLEOTIDE SEQUENCE [LARGE SCALE GENOMIC DNA]</scope>
</reference>
<dbReference type="InterPro" id="IPR036388">
    <property type="entry name" value="WH-like_DNA-bd_sf"/>
</dbReference>